<evidence type="ECO:0000259" key="5">
    <source>
        <dbReference type="PROSITE" id="PS50181"/>
    </source>
</evidence>
<dbReference type="Pfam" id="PF00646">
    <property type="entry name" value="F-box"/>
    <property type="match status" value="1"/>
</dbReference>
<dbReference type="InterPro" id="IPR001810">
    <property type="entry name" value="F-box_dom"/>
</dbReference>
<feature type="region of interest" description="Disordered" evidence="4">
    <location>
        <begin position="762"/>
        <end position="787"/>
    </location>
</feature>
<dbReference type="SMART" id="SM00256">
    <property type="entry name" value="FBOX"/>
    <property type="match status" value="1"/>
</dbReference>
<evidence type="ECO:0000256" key="2">
    <source>
        <dbReference type="ARBA" id="ARBA00022737"/>
    </source>
</evidence>
<dbReference type="PROSITE" id="PS00678">
    <property type="entry name" value="WD_REPEATS_1"/>
    <property type="match status" value="2"/>
</dbReference>
<dbReference type="CDD" id="cd00200">
    <property type="entry name" value="WD40"/>
    <property type="match status" value="1"/>
</dbReference>
<evidence type="ECO:0000256" key="4">
    <source>
        <dbReference type="SAM" id="MobiDB-lite"/>
    </source>
</evidence>
<dbReference type="InterPro" id="IPR036047">
    <property type="entry name" value="F-box-like_dom_sf"/>
</dbReference>
<dbReference type="STRING" id="400727.A0A2T7NYK3"/>
<dbReference type="InterPro" id="IPR020472">
    <property type="entry name" value="WD40_PAC1"/>
</dbReference>
<dbReference type="PANTHER" id="PTHR44156">
    <property type="entry name" value="SUPERNUMERARY LIMBS, ISOFORM B-RELATED"/>
    <property type="match status" value="1"/>
</dbReference>
<dbReference type="OrthoDB" id="190105at2759"/>
<dbReference type="InterPro" id="IPR036322">
    <property type="entry name" value="WD40_repeat_dom_sf"/>
</dbReference>
<dbReference type="InterPro" id="IPR019775">
    <property type="entry name" value="WD40_repeat_CS"/>
</dbReference>
<dbReference type="SUPFAM" id="SSF50978">
    <property type="entry name" value="WD40 repeat-like"/>
    <property type="match status" value="1"/>
</dbReference>
<dbReference type="SUPFAM" id="SSF81383">
    <property type="entry name" value="F-box domain"/>
    <property type="match status" value="1"/>
</dbReference>
<comment type="caution">
    <text evidence="6">The sequence shown here is derived from an EMBL/GenBank/DDBJ whole genome shotgun (WGS) entry which is preliminary data.</text>
</comment>
<reference evidence="6 7" key="1">
    <citation type="submission" date="2018-04" db="EMBL/GenBank/DDBJ databases">
        <title>The genome of golden apple snail Pomacea canaliculata provides insight into stress tolerance and invasive adaptation.</title>
        <authorList>
            <person name="Liu C."/>
            <person name="Liu B."/>
            <person name="Ren Y."/>
            <person name="Zhang Y."/>
            <person name="Wang H."/>
            <person name="Li S."/>
            <person name="Jiang F."/>
            <person name="Yin L."/>
            <person name="Zhang G."/>
            <person name="Qian W."/>
            <person name="Fan W."/>
        </authorList>
    </citation>
    <scope>NUCLEOTIDE SEQUENCE [LARGE SCALE GENOMIC DNA]</scope>
    <source>
        <strain evidence="6">SZHN2017</strain>
        <tissue evidence="6">Muscle</tissue>
    </source>
</reference>
<feature type="domain" description="F-box" evidence="5">
    <location>
        <begin position="541"/>
        <end position="587"/>
    </location>
</feature>
<dbReference type="InterPro" id="IPR001680">
    <property type="entry name" value="WD40_rpt"/>
</dbReference>
<dbReference type="PRINTS" id="PR00320">
    <property type="entry name" value="GPROTEINBRPT"/>
</dbReference>
<gene>
    <name evidence="6" type="ORF">C0Q70_13883</name>
</gene>
<dbReference type="PROSITE" id="PS50294">
    <property type="entry name" value="WD_REPEATS_REGION"/>
    <property type="match status" value="4"/>
</dbReference>
<name>A0A2T7NYK3_POMCA</name>
<dbReference type="Gene3D" id="2.130.10.10">
    <property type="entry name" value="YVTN repeat-like/Quinoprotein amine dehydrogenase"/>
    <property type="match status" value="2"/>
</dbReference>
<dbReference type="SMART" id="SM00320">
    <property type="entry name" value="WD40"/>
    <property type="match status" value="7"/>
</dbReference>
<organism evidence="6 7">
    <name type="scientific">Pomacea canaliculata</name>
    <name type="common">Golden apple snail</name>
    <dbReference type="NCBI Taxonomy" id="400727"/>
    <lineage>
        <taxon>Eukaryota</taxon>
        <taxon>Metazoa</taxon>
        <taxon>Spiralia</taxon>
        <taxon>Lophotrochozoa</taxon>
        <taxon>Mollusca</taxon>
        <taxon>Gastropoda</taxon>
        <taxon>Caenogastropoda</taxon>
        <taxon>Architaenioglossa</taxon>
        <taxon>Ampullarioidea</taxon>
        <taxon>Ampullariidae</taxon>
        <taxon>Pomacea</taxon>
    </lineage>
</organism>
<protein>
    <recommendedName>
        <fullName evidence="5">F-box domain-containing protein</fullName>
    </recommendedName>
</protein>
<dbReference type="PROSITE" id="PS50181">
    <property type="entry name" value="FBOX"/>
    <property type="match status" value="1"/>
</dbReference>
<keyword evidence="1 3" id="KW-0853">WD repeat</keyword>
<dbReference type="Pfam" id="PF00400">
    <property type="entry name" value="WD40"/>
    <property type="match status" value="4"/>
</dbReference>
<keyword evidence="2" id="KW-0677">Repeat</keyword>
<dbReference type="Gene3D" id="1.20.1280.50">
    <property type="match status" value="1"/>
</dbReference>
<dbReference type="Proteomes" id="UP000245119">
    <property type="component" value="Linkage Group LG8"/>
</dbReference>
<feature type="compositionally biased region" description="Basic and acidic residues" evidence="4">
    <location>
        <begin position="775"/>
        <end position="787"/>
    </location>
</feature>
<evidence type="ECO:0000313" key="6">
    <source>
        <dbReference type="EMBL" id="PVD26213.1"/>
    </source>
</evidence>
<feature type="repeat" description="WD" evidence="3">
    <location>
        <begin position="878"/>
        <end position="910"/>
    </location>
</feature>
<dbReference type="InterPro" id="IPR015943">
    <property type="entry name" value="WD40/YVTN_repeat-like_dom_sf"/>
</dbReference>
<dbReference type="EMBL" id="PZQS01000008">
    <property type="protein sequence ID" value="PVD26213.1"/>
    <property type="molecule type" value="Genomic_DNA"/>
</dbReference>
<dbReference type="InterPro" id="IPR053299">
    <property type="entry name" value="ASTRA_WD_repeat"/>
</dbReference>
<feature type="repeat" description="WD" evidence="3">
    <location>
        <begin position="918"/>
        <end position="948"/>
    </location>
</feature>
<evidence type="ECO:0000313" key="7">
    <source>
        <dbReference type="Proteomes" id="UP000245119"/>
    </source>
</evidence>
<dbReference type="PROSITE" id="PS50082">
    <property type="entry name" value="WD_REPEATS_2"/>
    <property type="match status" value="4"/>
</dbReference>
<feature type="repeat" description="WD" evidence="3">
    <location>
        <begin position="1079"/>
        <end position="1110"/>
    </location>
</feature>
<feature type="region of interest" description="Disordered" evidence="4">
    <location>
        <begin position="349"/>
        <end position="375"/>
    </location>
</feature>
<accession>A0A2T7NYK3</accession>
<evidence type="ECO:0000256" key="3">
    <source>
        <dbReference type="PROSITE-ProRule" id="PRU00221"/>
    </source>
</evidence>
<evidence type="ECO:0000256" key="1">
    <source>
        <dbReference type="ARBA" id="ARBA00022574"/>
    </source>
</evidence>
<dbReference type="AlphaFoldDB" id="A0A2T7NYK3"/>
<proteinExistence type="predicted"/>
<sequence length="1148" mass="129615">MPATIAPIQLTRNNAIKPAYGQRFGNFDGVVHLPPVKIQTSRAGHRFSDLNNQQIYRTVCDWVSIWQQWQQKILLYSIANRCSRQQLDILTTSLEPLRHHAYRTLSQHHNALQKYYINRAQFPQALNVERLPPISVTQKQISGARRHGNKFSTIDNFKTAPKGNAALSAELAITQVPSRSLAQSLDQYATLLSSSVLIDALKEVVVVHRIERLYVAETPKDIKKSELTLDQYASLLSSSVLISAMNETVMSDGTGMQQSGSMCESPHTSALCLDQYADLLSSSTLMSAIHEAVLTDTRERQQRSEVEQKCIRLGEEPSSVDKDHKTKEANVIPREAFLSSSETVTSEMPVASSMPDCPPDNLSSPVITREQTRSGTRMSARFLGGFISFTSGSKRSGQSDRQSQRQSGSSCYRYSAFASMDVRTPDFFNRERTLLGTMQSEVRLGLSQRTAGPGNIPVPLQQTYKSRAWWPPTPRKGRKFQKAKKKEMSSNFLEQLATISEWLQQWESHERLGLLKEVVKKCGAEVLESLVAYIYVKIRDTLDINRLSDKLLLYILSYLPPSDIINCAKVCRRWRYLCAMDDVWIIKCLELGETEGIDDLPHLIELVNTGKMGVDWMLAYIELHRLVAALKEAAQNYEVSVSENFTEDIFKKRLQFKDKNVNTVMNESMWQGNISSNKPVVGRLGRLTVEEKEDDSATSDEEDFVSVMEDYDMQESNEKYLWTDKQGWEKEHHRIFATSFEYKMDETVPDQALKIPAKTLSKEMDESAQNQGHPQKKEEEEHEKSLDEFTNLSQSTDLLGKVVAAVKLEWETNESGDKIPQHSSPAGFVYSVKRVRKLQGHVGGVLCLQFDKRRLVTGGADHLVRLWDVRSGRSLHVFHGHKGGVRCVKFDNKILVAGSWDSVIIVWDIRFFKQKTVLYGHEDSVSCLCLSKDHIISGSHDHTIRVWSRAAFTCTWVVRGHLGPILNIVTSTKHVFSTSTDLTLRMTDLLHGVCIRVFQRAEQTPIISLSLSGLLLLGGDTEGRVHFWNIKTGEAEAAVSVHQSPVNAITYHKGRFYTGSSDGTVTEYDLVTMTCIRVLRGHKGPVRDVQVSDRRFVSCSDDGTIRIWDLFLNKTKDAASACLFLAGIYFRLTSRNICAPHYLLVQSE</sequence>
<feature type="repeat" description="WD" evidence="3">
    <location>
        <begin position="838"/>
        <end position="877"/>
    </location>
</feature>
<keyword evidence="7" id="KW-1185">Reference proteome</keyword>